<dbReference type="UniPathway" id="UPA00261">
    <property type="reaction ID" value="UER00373"/>
</dbReference>
<dbReference type="PIRSF" id="PIRSF000196">
    <property type="entry name" value="Pro_dehydrog"/>
    <property type="match status" value="1"/>
</dbReference>
<keyword evidence="3" id="KW-0285">Flavoprotein</keyword>
<keyword evidence="5 10" id="KW-0274">FAD</keyword>
<dbReference type="GO" id="GO:0000166">
    <property type="term" value="F:nucleotide binding"/>
    <property type="evidence" value="ECO:0007669"/>
    <property type="project" value="UniProtKB-KW"/>
</dbReference>
<feature type="binding site" evidence="9">
    <location>
        <position position="301"/>
    </location>
    <ligand>
        <name>substrate</name>
    </ligand>
</feature>
<dbReference type="EMBL" id="BLLA01000001">
    <property type="protein sequence ID" value="GFG94841.1"/>
    <property type="molecule type" value="Genomic_DNA"/>
</dbReference>
<proteinExistence type="predicted"/>
<evidence type="ECO:0000259" key="11">
    <source>
        <dbReference type="Pfam" id="PF01619"/>
    </source>
</evidence>
<keyword evidence="7" id="KW-0642">Proline metabolism</keyword>
<dbReference type="RefSeq" id="WP_163706317.1">
    <property type="nucleotide sequence ID" value="NZ_BLLA01000001.1"/>
</dbReference>
<dbReference type="AlphaFoldDB" id="A0A7I9Z1M0"/>
<comment type="pathway">
    <text evidence="1">Amino-acid degradation; L-proline degradation into L-glutamate; L-glutamate from L-proline: step 1/2.</text>
</comment>
<comment type="catalytic activity">
    <reaction evidence="8">
        <text>L-proline + a quinone = (S)-1-pyrroline-5-carboxylate + a quinol + H(+)</text>
        <dbReference type="Rhea" id="RHEA:23784"/>
        <dbReference type="ChEBI" id="CHEBI:15378"/>
        <dbReference type="ChEBI" id="CHEBI:17388"/>
        <dbReference type="ChEBI" id="CHEBI:24646"/>
        <dbReference type="ChEBI" id="CHEBI:60039"/>
        <dbReference type="ChEBI" id="CHEBI:132124"/>
        <dbReference type="EC" id="1.5.5.2"/>
    </reaction>
</comment>
<keyword evidence="13" id="KW-1185">Reference proteome</keyword>
<dbReference type="Pfam" id="PF01619">
    <property type="entry name" value="Pro_dh"/>
    <property type="match status" value="1"/>
</dbReference>
<feature type="binding site" evidence="10">
    <location>
        <begin position="199"/>
        <end position="201"/>
    </location>
    <ligand>
        <name>FAD</name>
        <dbReference type="ChEBI" id="CHEBI:57692"/>
    </ligand>
</feature>
<protein>
    <recommendedName>
        <fullName evidence="2">proline dehydrogenase</fullName>
        <ecNumber evidence="2">1.5.5.2</ecNumber>
    </recommendedName>
</protein>
<evidence type="ECO:0000256" key="10">
    <source>
        <dbReference type="PIRSR" id="PIRSR000196-2"/>
    </source>
</evidence>
<evidence type="ECO:0000256" key="2">
    <source>
        <dbReference type="ARBA" id="ARBA00012695"/>
    </source>
</evidence>
<evidence type="ECO:0000313" key="12">
    <source>
        <dbReference type="EMBL" id="GFG94841.1"/>
    </source>
</evidence>
<dbReference type="PANTHER" id="PTHR13914:SF0">
    <property type="entry name" value="PROLINE DEHYDROGENASE 1, MITOCHONDRIAL"/>
    <property type="match status" value="1"/>
</dbReference>
<dbReference type="InterPro" id="IPR008219">
    <property type="entry name" value="PRODH_bac_arc"/>
</dbReference>
<keyword evidence="4 10" id="KW-0547">Nucleotide-binding</keyword>
<comment type="cofactor">
    <cofactor evidence="10">
        <name>FAD</name>
        <dbReference type="ChEBI" id="CHEBI:57692"/>
    </cofactor>
    <text evidence="10">Binds 1 FAD per subunit.</text>
</comment>
<evidence type="ECO:0000313" key="13">
    <source>
        <dbReference type="Proteomes" id="UP000465301"/>
    </source>
</evidence>
<evidence type="ECO:0000256" key="6">
    <source>
        <dbReference type="ARBA" id="ARBA00023002"/>
    </source>
</evidence>
<dbReference type="Gene3D" id="3.20.20.220">
    <property type="match status" value="1"/>
</dbReference>
<name>A0A7I9Z1M0_9MYCO</name>
<evidence type="ECO:0000256" key="8">
    <source>
        <dbReference type="ARBA" id="ARBA00048779"/>
    </source>
</evidence>
<feature type="binding site" evidence="9">
    <location>
        <position position="300"/>
    </location>
    <ligand>
        <name>substrate</name>
    </ligand>
</feature>
<feature type="domain" description="Proline dehydrogenase" evidence="11">
    <location>
        <begin position="49"/>
        <end position="311"/>
    </location>
</feature>
<dbReference type="GO" id="GO:0010133">
    <property type="term" value="P:L-proline catabolic process to L-glutamate"/>
    <property type="evidence" value="ECO:0007669"/>
    <property type="project" value="UniProtKB-UniPathway"/>
</dbReference>
<sequence>MPGLFASTLRPVILAAGRGDVVRRAAQRLPVTRRVVRRFVPGETIESALDSVAALRSSGRFVSVDYLGEDVTDIDTADAVVQTYRDLIEGLGRLDDGRGVVRPLEVSVKLSALGQTLGRDGHKIARENAWSICDAARRAGVWVTVDAENHTTTESTLSIVRDLRAEFPWLGVALQAYLRRTLGDCKEFAASGARVRLCKGAYDEPASVAYREAAEVTHSYVECLRVLMGGTGYPMVASHDPAVIGAVPAMARESGRGMADFEYQMLYGIRDGEQRRLAGTGHCVRVYLPFGTQWYGYFMRRLAERPANLAFFVRALARRGH</sequence>
<evidence type="ECO:0000256" key="5">
    <source>
        <dbReference type="ARBA" id="ARBA00022827"/>
    </source>
</evidence>
<evidence type="ECO:0000256" key="7">
    <source>
        <dbReference type="ARBA" id="ARBA00023062"/>
    </source>
</evidence>
<dbReference type="InterPro" id="IPR029041">
    <property type="entry name" value="FAD-linked_oxidoreductase-like"/>
</dbReference>
<dbReference type="GO" id="GO:0004657">
    <property type="term" value="F:proline dehydrogenase activity"/>
    <property type="evidence" value="ECO:0007669"/>
    <property type="project" value="UniProtKB-EC"/>
</dbReference>
<comment type="caution">
    <text evidence="12">The sequence shown here is derived from an EMBL/GenBank/DDBJ whole genome shotgun (WGS) entry which is preliminary data.</text>
</comment>
<feature type="binding site" evidence="9">
    <location>
        <position position="109"/>
    </location>
    <ligand>
        <name>substrate</name>
    </ligand>
</feature>
<accession>A0A7I9Z1M0</accession>
<feature type="binding site" evidence="10">
    <location>
        <position position="175"/>
    </location>
    <ligand>
        <name>FAD</name>
        <dbReference type="ChEBI" id="CHEBI:57692"/>
    </ligand>
</feature>
<dbReference type="InterPro" id="IPR015659">
    <property type="entry name" value="Proline_oxidase"/>
</dbReference>
<reference evidence="12 13" key="1">
    <citation type="journal article" date="2019" name="Emerg. Microbes Infect.">
        <title>Comprehensive subspecies identification of 175 nontuberculous mycobacteria species based on 7547 genomic profiles.</title>
        <authorList>
            <person name="Matsumoto Y."/>
            <person name="Kinjo T."/>
            <person name="Motooka D."/>
            <person name="Nabeya D."/>
            <person name="Jung N."/>
            <person name="Uechi K."/>
            <person name="Horii T."/>
            <person name="Iida T."/>
            <person name="Fujita J."/>
            <person name="Nakamura S."/>
        </authorList>
    </citation>
    <scope>NUCLEOTIDE SEQUENCE [LARGE SCALE GENOMIC DNA]</scope>
    <source>
        <strain evidence="12 13">JCM 30726</strain>
    </source>
</reference>
<dbReference type="EC" id="1.5.5.2" evidence="2"/>
<feature type="binding site" evidence="10">
    <location>
        <begin position="238"/>
        <end position="239"/>
    </location>
    <ligand>
        <name>FAD</name>
        <dbReference type="ChEBI" id="CHEBI:57692"/>
    </ligand>
</feature>
<dbReference type="SUPFAM" id="SSF51730">
    <property type="entry name" value="FAD-linked oxidoreductase"/>
    <property type="match status" value="1"/>
</dbReference>
<evidence type="ECO:0000256" key="4">
    <source>
        <dbReference type="ARBA" id="ARBA00022741"/>
    </source>
</evidence>
<keyword evidence="6" id="KW-0560">Oxidoreductase</keyword>
<evidence type="ECO:0000256" key="1">
    <source>
        <dbReference type="ARBA" id="ARBA00004739"/>
    </source>
</evidence>
<evidence type="ECO:0000256" key="9">
    <source>
        <dbReference type="PIRSR" id="PIRSR000196-1"/>
    </source>
</evidence>
<evidence type="ECO:0000256" key="3">
    <source>
        <dbReference type="ARBA" id="ARBA00022630"/>
    </source>
</evidence>
<dbReference type="InterPro" id="IPR002872">
    <property type="entry name" value="Proline_DH_dom"/>
</dbReference>
<dbReference type="PANTHER" id="PTHR13914">
    <property type="entry name" value="PROLINE OXIDASE"/>
    <property type="match status" value="1"/>
</dbReference>
<dbReference type="Proteomes" id="UP000465301">
    <property type="component" value="Unassembled WGS sequence"/>
</dbReference>
<organism evidence="12 13">
    <name type="scientific">Mycobacterium timonense</name>
    <dbReference type="NCBI Taxonomy" id="701043"/>
    <lineage>
        <taxon>Bacteria</taxon>
        <taxon>Bacillati</taxon>
        <taxon>Actinomycetota</taxon>
        <taxon>Actinomycetes</taxon>
        <taxon>Mycobacteriales</taxon>
        <taxon>Mycobacteriaceae</taxon>
        <taxon>Mycobacterium</taxon>
        <taxon>Mycobacterium avium complex (MAC)</taxon>
    </lineage>
</organism>
<gene>
    <name evidence="12" type="ORF">MTIM_07200</name>
</gene>